<dbReference type="GO" id="GO:0043190">
    <property type="term" value="C:ATP-binding cassette (ABC) transporter complex"/>
    <property type="evidence" value="ECO:0007669"/>
    <property type="project" value="InterPro"/>
</dbReference>
<dbReference type="Pfam" id="PF00496">
    <property type="entry name" value="SBP_bac_5"/>
    <property type="match status" value="1"/>
</dbReference>
<evidence type="ECO:0000256" key="2">
    <source>
        <dbReference type="SAM" id="SignalP"/>
    </source>
</evidence>
<evidence type="ECO:0000313" key="5">
    <source>
        <dbReference type="Proteomes" id="UP000291483"/>
    </source>
</evidence>
<dbReference type="InterPro" id="IPR039424">
    <property type="entry name" value="SBP_5"/>
</dbReference>
<evidence type="ECO:0000313" key="4">
    <source>
        <dbReference type="EMBL" id="RZU64869.1"/>
    </source>
</evidence>
<dbReference type="Gene3D" id="3.10.105.10">
    <property type="entry name" value="Dipeptide-binding Protein, Domain 3"/>
    <property type="match status" value="1"/>
</dbReference>
<dbReference type="PIRSF" id="PIRSF002741">
    <property type="entry name" value="MppA"/>
    <property type="match status" value="1"/>
</dbReference>
<protein>
    <submittedName>
        <fullName evidence="4">Peptide/nickel transport system substrate-binding protein</fullName>
    </submittedName>
</protein>
<dbReference type="EMBL" id="SHLC01000001">
    <property type="protein sequence ID" value="RZU64869.1"/>
    <property type="molecule type" value="Genomic_DNA"/>
</dbReference>
<feature type="domain" description="Solute-binding protein family 5" evidence="3">
    <location>
        <begin position="102"/>
        <end position="467"/>
    </location>
</feature>
<dbReference type="CDD" id="cd00995">
    <property type="entry name" value="PBP2_NikA_DppA_OppA_like"/>
    <property type="match status" value="1"/>
</dbReference>
<dbReference type="Gene3D" id="3.40.190.10">
    <property type="entry name" value="Periplasmic binding protein-like II"/>
    <property type="match status" value="1"/>
</dbReference>
<gene>
    <name evidence="4" type="ORF">EV379_1180</name>
</gene>
<proteinExistence type="predicted"/>
<dbReference type="GO" id="GO:1904680">
    <property type="term" value="F:peptide transmembrane transporter activity"/>
    <property type="evidence" value="ECO:0007669"/>
    <property type="project" value="TreeGrafter"/>
</dbReference>
<dbReference type="Proteomes" id="UP000291483">
    <property type="component" value="Unassembled WGS sequence"/>
</dbReference>
<dbReference type="InterPro" id="IPR030678">
    <property type="entry name" value="Peptide/Ni-bd"/>
</dbReference>
<evidence type="ECO:0000259" key="3">
    <source>
        <dbReference type="Pfam" id="PF00496"/>
    </source>
</evidence>
<dbReference type="InterPro" id="IPR000914">
    <property type="entry name" value="SBP_5_dom"/>
</dbReference>
<keyword evidence="5" id="KW-1185">Reference proteome</keyword>
<feature type="signal peptide" evidence="2">
    <location>
        <begin position="1"/>
        <end position="34"/>
    </location>
</feature>
<comment type="caution">
    <text evidence="4">The sequence shown here is derived from an EMBL/GenBank/DDBJ whole genome shotgun (WGS) entry which is preliminary data.</text>
</comment>
<dbReference type="PANTHER" id="PTHR30290">
    <property type="entry name" value="PERIPLASMIC BINDING COMPONENT OF ABC TRANSPORTER"/>
    <property type="match status" value="1"/>
</dbReference>
<dbReference type="SUPFAM" id="SSF53850">
    <property type="entry name" value="Periplasmic binding protein-like II"/>
    <property type="match status" value="1"/>
</dbReference>
<dbReference type="AlphaFoldDB" id="A0A4Q8ALV9"/>
<sequence>MTAQHPPAQRARRRARIAVATGVSALLALTACTAAEPEKASDVSFELTDATPAPSGELDSFTWSSYSEPYSLDYAYAFDYADNQVLANVCEPLLRLNADYTLTPALAESFAHPTPTSWVYTIRDGVKFHDGTVLTPADVVASFNRHLDPAVGSSWYSVFQNVVSIEQTGDRDVTVTTSIPDSQFNLAMGGSAGVVESAASLESIGADYGNSTGGVNCTGPFSLTEWKSGESITLTRFDDYWDKDLMAKSAEVEFIFMGDPNARVNSWKSGEVDGGWMVPLDAIAQLRGSSVGDVYFGMNTAVNDLIVSDTDGPLADPNVRKALLMAIDRKGLISAAYQGIGTTTDALTTESVWVDASKAALDTAFGGLEEYPYDLDAAKKLIDEAGVAGEEIVVATAPLGTDFSVIAQTTVAAAQAIGLKARIETFTPSSYTTLFSDPSAREGIDLFYTVWYLSSPDPLEMYGVLRTGEFSNYGNWSNPEYDAIVNEAVAIEDPAARSEKTAEAQLIANDQLPWLPLSESPVTLFMGKRITGVAPSINFLYYPWAATIGAS</sequence>
<accession>A0A4Q8ALV9</accession>
<dbReference type="RefSeq" id="WP_242616262.1">
    <property type="nucleotide sequence ID" value="NZ_SHLC01000001.1"/>
</dbReference>
<dbReference type="PANTHER" id="PTHR30290:SF38">
    <property type="entry name" value="D,D-DIPEPTIDE-BINDING PERIPLASMIC PROTEIN DDPA-RELATED"/>
    <property type="match status" value="1"/>
</dbReference>
<dbReference type="GO" id="GO:0042597">
    <property type="term" value="C:periplasmic space"/>
    <property type="evidence" value="ECO:0007669"/>
    <property type="project" value="UniProtKB-ARBA"/>
</dbReference>
<organism evidence="4 5">
    <name type="scientific">Microterricola gilva</name>
    <dbReference type="NCBI Taxonomy" id="393267"/>
    <lineage>
        <taxon>Bacteria</taxon>
        <taxon>Bacillati</taxon>
        <taxon>Actinomycetota</taxon>
        <taxon>Actinomycetes</taxon>
        <taxon>Micrococcales</taxon>
        <taxon>Microbacteriaceae</taxon>
        <taxon>Microterricola</taxon>
    </lineage>
</organism>
<dbReference type="Gene3D" id="3.90.76.10">
    <property type="entry name" value="Dipeptide-binding Protein, Domain 1"/>
    <property type="match status" value="1"/>
</dbReference>
<reference evidence="4 5" key="1">
    <citation type="submission" date="2019-02" db="EMBL/GenBank/DDBJ databases">
        <title>Sequencing the genomes of 1000 actinobacteria strains.</title>
        <authorList>
            <person name="Klenk H.-P."/>
        </authorList>
    </citation>
    <scope>NUCLEOTIDE SEQUENCE [LARGE SCALE GENOMIC DNA]</scope>
    <source>
        <strain evidence="4 5">DSM 18319</strain>
    </source>
</reference>
<feature type="chain" id="PRO_5039583039" evidence="2">
    <location>
        <begin position="35"/>
        <end position="551"/>
    </location>
</feature>
<name>A0A4Q8ALV9_9MICO</name>
<dbReference type="GO" id="GO:0015833">
    <property type="term" value="P:peptide transport"/>
    <property type="evidence" value="ECO:0007669"/>
    <property type="project" value="TreeGrafter"/>
</dbReference>
<keyword evidence="1 2" id="KW-0732">Signal</keyword>
<evidence type="ECO:0000256" key="1">
    <source>
        <dbReference type="ARBA" id="ARBA00022729"/>
    </source>
</evidence>